<accession>A0A4Y2P1S1</accession>
<reference evidence="1 2" key="1">
    <citation type="journal article" date="2019" name="Sci. Rep.">
        <title>Orb-weaving spider Araneus ventricosus genome elucidates the spidroin gene catalogue.</title>
        <authorList>
            <person name="Kono N."/>
            <person name="Nakamura H."/>
            <person name="Ohtoshi R."/>
            <person name="Moran D.A.P."/>
            <person name="Shinohara A."/>
            <person name="Yoshida Y."/>
            <person name="Fujiwara M."/>
            <person name="Mori M."/>
            <person name="Tomita M."/>
            <person name="Arakawa K."/>
        </authorList>
    </citation>
    <scope>NUCLEOTIDE SEQUENCE [LARGE SCALE GENOMIC DNA]</scope>
</reference>
<dbReference type="EMBL" id="BGPR01010370">
    <property type="protein sequence ID" value="GBN45845.1"/>
    <property type="molecule type" value="Genomic_DNA"/>
</dbReference>
<organism evidence="1 2">
    <name type="scientific">Araneus ventricosus</name>
    <name type="common">Orbweaver spider</name>
    <name type="synonym">Epeira ventricosa</name>
    <dbReference type="NCBI Taxonomy" id="182803"/>
    <lineage>
        <taxon>Eukaryota</taxon>
        <taxon>Metazoa</taxon>
        <taxon>Ecdysozoa</taxon>
        <taxon>Arthropoda</taxon>
        <taxon>Chelicerata</taxon>
        <taxon>Arachnida</taxon>
        <taxon>Araneae</taxon>
        <taxon>Araneomorphae</taxon>
        <taxon>Entelegynae</taxon>
        <taxon>Araneoidea</taxon>
        <taxon>Araneidae</taxon>
        <taxon>Araneus</taxon>
    </lineage>
</organism>
<proteinExistence type="predicted"/>
<name>A0A4Y2P1S1_ARAVE</name>
<dbReference type="AlphaFoldDB" id="A0A4Y2P1S1"/>
<keyword evidence="2" id="KW-1185">Reference proteome</keyword>
<evidence type="ECO:0000313" key="2">
    <source>
        <dbReference type="Proteomes" id="UP000499080"/>
    </source>
</evidence>
<comment type="caution">
    <text evidence="1">The sequence shown here is derived from an EMBL/GenBank/DDBJ whole genome shotgun (WGS) entry which is preliminary data.</text>
</comment>
<protein>
    <submittedName>
        <fullName evidence="1">Uncharacterized protein</fullName>
    </submittedName>
</protein>
<dbReference type="Proteomes" id="UP000499080">
    <property type="component" value="Unassembled WGS sequence"/>
</dbReference>
<gene>
    <name evidence="1" type="ORF">AVEN_188899_1</name>
</gene>
<evidence type="ECO:0000313" key="1">
    <source>
        <dbReference type="EMBL" id="GBN45845.1"/>
    </source>
</evidence>
<sequence length="92" mass="11129">MVHACLHVYWSRRRGYANRKRMVHTCLLVSERGSANRRECMHVLNVYWSQEERDPANRREWFILVCSVGEEEDLLTEEEFHACLLESEQRIY</sequence>